<proteinExistence type="inferred from homology"/>
<dbReference type="PANTHER" id="PTHR24223">
    <property type="entry name" value="ATP-BINDING CASSETTE SUB-FAMILY C"/>
    <property type="match status" value="1"/>
</dbReference>
<dbReference type="FunFam" id="3.40.50.300:FF:000610">
    <property type="entry name" value="Multidrug resistance-associated ABC transporter"/>
    <property type="match status" value="1"/>
</dbReference>
<dbReference type="PANTHER" id="PTHR24223:SF443">
    <property type="entry name" value="MULTIDRUG-RESISTANCE LIKE PROTEIN 1, ISOFORM I"/>
    <property type="match status" value="1"/>
</dbReference>
<keyword evidence="7" id="KW-0067">ATP-binding</keyword>
<evidence type="ECO:0000256" key="8">
    <source>
        <dbReference type="ARBA" id="ARBA00022989"/>
    </source>
</evidence>
<dbReference type="GO" id="GO:0016887">
    <property type="term" value="F:ATP hydrolysis activity"/>
    <property type="evidence" value="ECO:0007669"/>
    <property type="project" value="InterPro"/>
</dbReference>
<evidence type="ECO:0000256" key="11">
    <source>
        <dbReference type="SAM" id="MobiDB-lite"/>
    </source>
</evidence>
<dbReference type="InterPro" id="IPR027417">
    <property type="entry name" value="P-loop_NTPase"/>
</dbReference>
<dbReference type="FunFam" id="1.20.1560.10:FF:000013">
    <property type="entry name" value="ABC transporter C family member 2"/>
    <property type="match status" value="1"/>
</dbReference>
<dbReference type="SMART" id="SM00382">
    <property type="entry name" value="AAA"/>
    <property type="match status" value="2"/>
</dbReference>
<gene>
    <name evidence="15" type="ORF">CcCBS67573_g00344</name>
</gene>
<feature type="transmembrane region" description="Helical" evidence="12">
    <location>
        <begin position="134"/>
        <end position="156"/>
    </location>
</feature>
<keyword evidence="16" id="KW-1185">Reference proteome</keyword>
<dbReference type="InterPro" id="IPR036640">
    <property type="entry name" value="ABC1_TM_sf"/>
</dbReference>
<organism evidence="15 16">
    <name type="scientific">Chytriomyces confervae</name>
    <dbReference type="NCBI Taxonomy" id="246404"/>
    <lineage>
        <taxon>Eukaryota</taxon>
        <taxon>Fungi</taxon>
        <taxon>Fungi incertae sedis</taxon>
        <taxon>Chytridiomycota</taxon>
        <taxon>Chytridiomycota incertae sedis</taxon>
        <taxon>Chytridiomycetes</taxon>
        <taxon>Chytridiales</taxon>
        <taxon>Chytriomycetaceae</taxon>
        <taxon>Chytriomyces</taxon>
    </lineage>
</organism>
<feature type="transmembrane region" description="Helical" evidence="12">
    <location>
        <begin position="880"/>
        <end position="898"/>
    </location>
</feature>
<dbReference type="OrthoDB" id="6500128at2759"/>
<feature type="transmembrane region" description="Helical" evidence="12">
    <location>
        <begin position="350"/>
        <end position="367"/>
    </location>
</feature>
<dbReference type="GO" id="GO:0005524">
    <property type="term" value="F:ATP binding"/>
    <property type="evidence" value="ECO:0007669"/>
    <property type="project" value="UniProtKB-KW"/>
</dbReference>
<dbReference type="CDD" id="cd18579">
    <property type="entry name" value="ABC_6TM_ABCC_D1"/>
    <property type="match status" value="1"/>
</dbReference>
<evidence type="ECO:0000256" key="7">
    <source>
        <dbReference type="ARBA" id="ARBA00022840"/>
    </source>
</evidence>
<evidence type="ECO:0000259" key="13">
    <source>
        <dbReference type="PROSITE" id="PS50893"/>
    </source>
</evidence>
<dbReference type="PROSITE" id="PS00211">
    <property type="entry name" value="ABC_TRANSPORTER_1"/>
    <property type="match status" value="2"/>
</dbReference>
<feature type="domain" description="ABC transporter" evidence="13">
    <location>
        <begin position="453"/>
        <end position="675"/>
    </location>
</feature>
<dbReference type="GO" id="GO:0140359">
    <property type="term" value="F:ABC-type transporter activity"/>
    <property type="evidence" value="ECO:0007669"/>
    <property type="project" value="InterPro"/>
</dbReference>
<evidence type="ECO:0000256" key="12">
    <source>
        <dbReference type="SAM" id="Phobius"/>
    </source>
</evidence>
<keyword evidence="9 12" id="KW-0472">Membrane</keyword>
<keyword evidence="6" id="KW-0547">Nucleotide-binding</keyword>
<keyword evidence="10" id="KW-0175">Coiled coil</keyword>
<feature type="domain" description="ABC transmembrane type-1" evidence="14">
    <location>
        <begin position="107"/>
        <end position="382"/>
    </location>
</feature>
<feature type="domain" description="ABC transmembrane type-1" evidence="14">
    <location>
        <begin position="742"/>
        <end position="1022"/>
    </location>
</feature>
<feature type="transmembrane region" description="Helical" evidence="12">
    <location>
        <begin position="737"/>
        <end position="764"/>
    </location>
</feature>
<evidence type="ECO:0000256" key="1">
    <source>
        <dbReference type="ARBA" id="ARBA00004128"/>
    </source>
</evidence>
<dbReference type="STRING" id="246404.A0A507FUJ1"/>
<dbReference type="CDD" id="cd03244">
    <property type="entry name" value="ABCC_MRP_domain2"/>
    <property type="match status" value="1"/>
</dbReference>
<dbReference type="Pfam" id="PF00005">
    <property type="entry name" value="ABC_tran"/>
    <property type="match status" value="2"/>
</dbReference>
<dbReference type="InterPro" id="IPR017871">
    <property type="entry name" value="ABC_transporter-like_CS"/>
</dbReference>
<feature type="transmembrane region" description="Helical" evidence="12">
    <location>
        <begin position="247"/>
        <end position="272"/>
    </location>
</feature>
<feature type="transmembrane region" description="Helical" evidence="12">
    <location>
        <begin position="971"/>
        <end position="989"/>
    </location>
</feature>
<evidence type="ECO:0008006" key="17">
    <source>
        <dbReference type="Google" id="ProtNLM"/>
    </source>
</evidence>
<feature type="transmembrane region" description="Helical" evidence="12">
    <location>
        <begin position="317"/>
        <end position="344"/>
    </location>
</feature>
<feature type="region of interest" description="Disordered" evidence="11">
    <location>
        <begin position="432"/>
        <end position="461"/>
    </location>
</feature>
<protein>
    <recommendedName>
        <fullName evidence="17">ABC transporter domain-containing protein</fullName>
    </recommendedName>
</protein>
<comment type="caution">
    <text evidence="15">The sequence shown here is derived from an EMBL/GenBank/DDBJ whole genome shotgun (WGS) entry which is preliminary data.</text>
</comment>
<reference evidence="15 16" key="1">
    <citation type="journal article" date="2019" name="Sci. Rep.">
        <title>Comparative genomics of chytrid fungi reveal insights into the obligate biotrophic and pathogenic lifestyle of Synchytrium endobioticum.</title>
        <authorList>
            <person name="van de Vossenberg B.T.L.H."/>
            <person name="Warris S."/>
            <person name="Nguyen H.D.T."/>
            <person name="van Gent-Pelzer M.P.E."/>
            <person name="Joly D.L."/>
            <person name="van de Geest H.C."/>
            <person name="Bonants P.J.M."/>
            <person name="Smith D.S."/>
            <person name="Levesque C.A."/>
            <person name="van der Lee T.A.J."/>
        </authorList>
    </citation>
    <scope>NUCLEOTIDE SEQUENCE [LARGE SCALE GENOMIC DNA]</scope>
    <source>
        <strain evidence="15 16">CBS 675.73</strain>
    </source>
</reference>
<dbReference type="FunFam" id="3.40.50.300:FF:000997">
    <property type="entry name" value="Multidrug resistance-associated protein 1"/>
    <property type="match status" value="1"/>
</dbReference>
<evidence type="ECO:0000256" key="10">
    <source>
        <dbReference type="SAM" id="Coils"/>
    </source>
</evidence>
<keyword evidence="8 12" id="KW-1133">Transmembrane helix</keyword>
<keyword evidence="3" id="KW-0813">Transport</keyword>
<feature type="coiled-coil region" evidence="10">
    <location>
        <begin position="666"/>
        <end position="693"/>
    </location>
</feature>
<feature type="compositionally biased region" description="Basic and acidic residues" evidence="11">
    <location>
        <begin position="432"/>
        <end position="457"/>
    </location>
</feature>
<dbReference type="Pfam" id="PF00664">
    <property type="entry name" value="ABC_membrane"/>
    <property type="match status" value="2"/>
</dbReference>
<dbReference type="InterPro" id="IPR050173">
    <property type="entry name" value="ABC_transporter_C-like"/>
</dbReference>
<dbReference type="CDD" id="cd18580">
    <property type="entry name" value="ABC_6TM_ABCC_D2"/>
    <property type="match status" value="1"/>
</dbReference>
<evidence type="ECO:0000313" key="16">
    <source>
        <dbReference type="Proteomes" id="UP000320333"/>
    </source>
</evidence>
<keyword evidence="4 12" id="KW-0812">Transmembrane</keyword>
<evidence type="ECO:0000256" key="6">
    <source>
        <dbReference type="ARBA" id="ARBA00022741"/>
    </source>
</evidence>
<dbReference type="CDD" id="cd03250">
    <property type="entry name" value="ABCC_MRP_domain1"/>
    <property type="match status" value="1"/>
</dbReference>
<feature type="domain" description="ABC transporter" evidence="13">
    <location>
        <begin position="1062"/>
        <end position="1294"/>
    </location>
</feature>
<feature type="transmembrane region" description="Helical" evidence="12">
    <location>
        <begin position="103"/>
        <end position="128"/>
    </location>
</feature>
<sequence>MPKADHLVEQTKRAPISEATDPLSFVTLSWLTDMVKEGTRRPLLQSDMPEVPRSSTSAAVAAFMDPFQSKLKLYLAGQDQSAKKPTFFSDFWKRIGPTWTVSVLLDVVATFLQTTQPVVLAAILNHIMTGDSQFFITSPAALATTFFLMTFLSVIFKQIIEQMFRKMRFNVRTVLMTSIYAKALKLSNASSMEFSKGRVLQMINVDIEQVSDIVERAHLAILIPIQLAFTFYYLVKLFGRDLYPVGIVAAIFFVFAPVMLLVFGKFQTVYLAGGDKRVRYLREILEGMRMIKLRGQEAFFSKNMADIRATQLRAMRVMYIAILFFIFFVIAVPYAMIIGTFTVYSLSHEILSPAVIFPAITYFMNIFQPFQALPQICTMIGMAVISWNRIRAFMVSSESELVTEEASENALHAIEIRNATFKWEVAADENVDKSDKSSESNGKKSEPEEISQDKTEESSSTAAAEVEPLFKNLNVNIPVGKLTAVVGTVGSGKSSFFSACIGEMTCLEGEVKIFGSMALCQQQPWLMSLNLRENILFGREFDRKKMDETIRVCGLEVDLEQLPQGLDTEVGEKGISLSGGQKARVALARAVYSNADTYLLDDPIAALDAHVGKHVFEECIVGALNSKTRVLITHHLHVLSQVDHVIVLDHGKVVEQGSFADLANANGALSELLKHHTQEKEQEEEEDKTTEKKKAIVKKKVSVENEEKSAAALIAEEDRQTGAVASKFFFNYFRAGGYLPFALFLFFGLMYAVFNFFTNLWLSYWSYDSTVGQTRFGLRPNDYILVYAGIVAVNFACAPLMTGCAQYSSYIAAKKYHAGALDGLLSAPMSFFESQPIGRILNRLTKDIEALDLMLWNDSLNCIVVNAMLIVGIAQAVYGTLWTLIFLAFMTVLYYYMLRMYRANMREIKRLVAGAKSPLNAYISECIGGTSTIRAFQSAQVTVEKQRILMDESIRPAWTQENVANWFQIRLQLFLSLIVLFLSFFALYGNQDAGVMGLALTGAISLTEMFMPSLIVISRTEANFVAVERLDLYCNDLPKEAPAQLDTDPSSASWPSEGRIAISHLEVKYASKAESVIKDLTVEFRGSEKVGVVGRTGSGKSTLMTALFRIVEAKNGTIAIDGVDISKIGLHTLRSRLQIIPQEPVLFTGTMRTNIDIEGSFSDQQIWEALELVGMKEYVSELPEKLDAPVSEHGENLSVGQRQLMMLASAICHRPKILVMDEASSSVDQAADLLIQASIRTHFKDTTVISIAHRVNSIADFDRIMVLDAGSLVEFDTPAALLERPDGVFKSLVDATGAANAAIVADIARRHVN</sequence>
<comment type="similarity">
    <text evidence="2">Belongs to the ABC transporter superfamily. ABCC family. Conjugate transporter (TC 3.A.1.208) subfamily.</text>
</comment>
<feature type="transmembrane region" description="Helical" evidence="12">
    <location>
        <begin position="784"/>
        <end position="805"/>
    </location>
</feature>
<dbReference type="SUPFAM" id="SSF90123">
    <property type="entry name" value="ABC transporter transmembrane region"/>
    <property type="match status" value="2"/>
</dbReference>
<dbReference type="PROSITE" id="PS50929">
    <property type="entry name" value="ABC_TM1F"/>
    <property type="match status" value="2"/>
</dbReference>
<dbReference type="Gene3D" id="3.40.50.300">
    <property type="entry name" value="P-loop containing nucleotide triphosphate hydrolases"/>
    <property type="match status" value="2"/>
</dbReference>
<dbReference type="InterPro" id="IPR044726">
    <property type="entry name" value="ABCC_6TM_D2"/>
</dbReference>
<evidence type="ECO:0000256" key="2">
    <source>
        <dbReference type="ARBA" id="ARBA00009726"/>
    </source>
</evidence>
<evidence type="ECO:0000259" key="14">
    <source>
        <dbReference type="PROSITE" id="PS50929"/>
    </source>
</evidence>
<dbReference type="EMBL" id="QEAP01000005">
    <property type="protein sequence ID" value="TPX78347.1"/>
    <property type="molecule type" value="Genomic_DNA"/>
</dbReference>
<dbReference type="Gene3D" id="1.20.1560.10">
    <property type="entry name" value="ABC transporter type 1, transmembrane domain"/>
    <property type="match status" value="2"/>
</dbReference>
<dbReference type="PROSITE" id="PS50893">
    <property type="entry name" value="ABC_TRANSPORTER_2"/>
    <property type="match status" value="2"/>
</dbReference>
<dbReference type="InterPro" id="IPR011527">
    <property type="entry name" value="ABC1_TM_dom"/>
</dbReference>
<dbReference type="GO" id="GO:0000329">
    <property type="term" value="C:fungal-type vacuole membrane"/>
    <property type="evidence" value="ECO:0007669"/>
    <property type="project" value="UniProtKB-ARBA"/>
</dbReference>
<name>A0A507FUJ1_9FUNG</name>
<keyword evidence="5" id="KW-0677">Repeat</keyword>
<feature type="transmembrane region" description="Helical" evidence="12">
    <location>
        <begin position="995"/>
        <end position="1017"/>
    </location>
</feature>
<accession>A0A507FUJ1</accession>
<evidence type="ECO:0000256" key="5">
    <source>
        <dbReference type="ARBA" id="ARBA00022737"/>
    </source>
</evidence>
<comment type="subcellular location">
    <subcellularLocation>
        <location evidence="1">Vacuole membrane</location>
        <topology evidence="1">Multi-pass membrane protein</topology>
    </subcellularLocation>
</comment>
<evidence type="ECO:0000256" key="9">
    <source>
        <dbReference type="ARBA" id="ARBA00023136"/>
    </source>
</evidence>
<dbReference type="InterPro" id="IPR003439">
    <property type="entry name" value="ABC_transporter-like_ATP-bd"/>
</dbReference>
<evidence type="ECO:0000313" key="15">
    <source>
        <dbReference type="EMBL" id="TPX78347.1"/>
    </source>
</evidence>
<dbReference type="Proteomes" id="UP000320333">
    <property type="component" value="Unassembled WGS sequence"/>
</dbReference>
<dbReference type="InterPro" id="IPR044746">
    <property type="entry name" value="ABCC_6TM_D1"/>
</dbReference>
<dbReference type="SUPFAM" id="SSF52540">
    <property type="entry name" value="P-loop containing nucleoside triphosphate hydrolases"/>
    <property type="match status" value="2"/>
</dbReference>
<dbReference type="InterPro" id="IPR003593">
    <property type="entry name" value="AAA+_ATPase"/>
</dbReference>
<feature type="transmembrane region" description="Helical" evidence="12">
    <location>
        <begin position="217"/>
        <end position="235"/>
    </location>
</feature>
<evidence type="ECO:0000256" key="4">
    <source>
        <dbReference type="ARBA" id="ARBA00022692"/>
    </source>
</evidence>
<evidence type="ECO:0000256" key="3">
    <source>
        <dbReference type="ARBA" id="ARBA00022448"/>
    </source>
</evidence>